<proteinExistence type="predicted"/>
<dbReference type="Gene3D" id="3.30.559.30">
    <property type="entry name" value="Nonribosomal peptide synthetase, condensation domain"/>
    <property type="match status" value="1"/>
</dbReference>
<comment type="caution">
    <text evidence="1">The sequence shown here is derived from an EMBL/GenBank/DDBJ whole genome shotgun (WGS) entry which is preliminary data.</text>
</comment>
<dbReference type="AlphaFoldDB" id="A0A2G7G3L2"/>
<dbReference type="Proteomes" id="UP000231358">
    <property type="component" value="Unassembled WGS sequence"/>
</dbReference>
<accession>A0A2G7G3L2</accession>
<organism evidence="1 2">
    <name type="scientific">Aspergillus arachidicola</name>
    <dbReference type="NCBI Taxonomy" id="656916"/>
    <lineage>
        <taxon>Eukaryota</taxon>
        <taxon>Fungi</taxon>
        <taxon>Dikarya</taxon>
        <taxon>Ascomycota</taxon>
        <taxon>Pezizomycotina</taxon>
        <taxon>Eurotiomycetes</taxon>
        <taxon>Eurotiomycetidae</taxon>
        <taxon>Eurotiales</taxon>
        <taxon>Aspergillaceae</taxon>
        <taxon>Aspergillus</taxon>
        <taxon>Aspergillus subgen. Circumdati</taxon>
    </lineage>
</organism>
<dbReference type="STRING" id="656916.A0A2G7G3L2"/>
<dbReference type="EMBL" id="NEXV01000154">
    <property type="protein sequence ID" value="PIG87418.1"/>
    <property type="molecule type" value="Genomic_DNA"/>
</dbReference>
<evidence type="ECO:0000313" key="2">
    <source>
        <dbReference type="Proteomes" id="UP000231358"/>
    </source>
</evidence>
<sequence>MYQRVVYLTRKIEWDPKPIGTEDDLAQLIICRDPSSGSYRLTLPAQRAAVDGTSLEIIKRNFILLYCGLPLLEYTSLAAYRRFLKETKDTASSIAFWKAQLKGAMPPVALPWETGLSDVSVSQGRNALRLYLHRVTNTPKTAIAYVS</sequence>
<evidence type="ECO:0000313" key="1">
    <source>
        <dbReference type="EMBL" id="PIG87418.1"/>
    </source>
</evidence>
<keyword evidence="2" id="KW-1185">Reference proteome</keyword>
<dbReference type="SUPFAM" id="SSF52777">
    <property type="entry name" value="CoA-dependent acyltransferases"/>
    <property type="match status" value="1"/>
</dbReference>
<dbReference type="Gene3D" id="3.30.559.10">
    <property type="entry name" value="Chloramphenicol acetyltransferase-like domain"/>
    <property type="match status" value="1"/>
</dbReference>
<dbReference type="InterPro" id="IPR023213">
    <property type="entry name" value="CAT-like_dom_sf"/>
</dbReference>
<reference evidence="1 2" key="1">
    <citation type="submission" date="2017-05" db="EMBL/GenBank/DDBJ databases">
        <title>Genome sequence for an aflatoxigenic pathogen of Argentinian peanut, Aspergillus arachidicola.</title>
        <authorList>
            <person name="Moore G."/>
            <person name="Beltz S.B."/>
            <person name="Mack B.M."/>
        </authorList>
    </citation>
    <scope>NUCLEOTIDE SEQUENCE [LARGE SCALE GENOMIC DNA]</scope>
    <source>
        <strain evidence="1 2">CBS 117610</strain>
    </source>
</reference>
<name>A0A2G7G3L2_9EURO</name>
<gene>
    <name evidence="1" type="ORF">AARAC_007452</name>
</gene>
<protein>
    <submittedName>
        <fullName evidence="1">Uncharacterized protein</fullName>
    </submittedName>
</protein>